<evidence type="ECO:0000313" key="2">
    <source>
        <dbReference type="EMBL" id="KAI4538975.1"/>
    </source>
</evidence>
<reference evidence="2" key="1">
    <citation type="submission" date="2022-03" db="EMBL/GenBank/DDBJ databases">
        <title>Genomic analyses of argali, domestic sheep and their hybrids provide insights into chromosomal evolution, heterosis and genetic basis of agronomic traits.</title>
        <authorList>
            <person name="Li M."/>
        </authorList>
    </citation>
    <scope>NUCLEOTIDE SEQUENCE</scope>
    <source>
        <strain evidence="2">CAU-MHL-2022a</strain>
        <tissue evidence="2">Skin</tissue>
    </source>
</reference>
<accession>A0AAD4Y5Z9</accession>
<dbReference type="Proteomes" id="UP001214576">
    <property type="component" value="Unassembled WGS sequence"/>
</dbReference>
<dbReference type="AlphaFoldDB" id="A0AAD4Y5Z9"/>
<proteinExistence type="predicted"/>
<organism evidence="2 3">
    <name type="scientific">Ovis ammon polii</name>
    <dbReference type="NCBI Taxonomy" id="230172"/>
    <lineage>
        <taxon>Eukaryota</taxon>
        <taxon>Metazoa</taxon>
        <taxon>Chordata</taxon>
        <taxon>Craniata</taxon>
        <taxon>Vertebrata</taxon>
        <taxon>Euteleostomi</taxon>
        <taxon>Mammalia</taxon>
        <taxon>Eutheria</taxon>
        <taxon>Laurasiatheria</taxon>
        <taxon>Artiodactyla</taxon>
        <taxon>Ruminantia</taxon>
        <taxon>Pecora</taxon>
        <taxon>Bovidae</taxon>
        <taxon>Caprinae</taxon>
        <taxon>Ovis</taxon>
    </lineage>
</organism>
<feature type="region of interest" description="Disordered" evidence="1">
    <location>
        <begin position="1"/>
        <end position="56"/>
    </location>
</feature>
<protein>
    <submittedName>
        <fullName evidence="2">Uncharacterized protein</fullName>
    </submittedName>
</protein>
<dbReference type="EMBL" id="JAKZEL010000012">
    <property type="protein sequence ID" value="KAI4538975.1"/>
    <property type="molecule type" value="Genomic_DNA"/>
</dbReference>
<sequence>MERKRGTTHSERMDRKPNTENENSRTRRRTSSRNRLSAGEDKSRRNTGKSATQGRKNVTYSPIRLLNLFLCPRSKQDSDDVLSKCVIIQGKTIFLLLSKATLHEQNKIKDLVIMNNIQIPDYNGIQIFSLSFV</sequence>
<name>A0AAD4Y5Z9_OVIAM</name>
<comment type="caution">
    <text evidence="2">The sequence shown here is derived from an EMBL/GenBank/DDBJ whole genome shotgun (WGS) entry which is preliminary data.</text>
</comment>
<evidence type="ECO:0000256" key="1">
    <source>
        <dbReference type="SAM" id="MobiDB-lite"/>
    </source>
</evidence>
<evidence type="ECO:0000313" key="3">
    <source>
        <dbReference type="Proteomes" id="UP001214576"/>
    </source>
</evidence>
<feature type="compositionally biased region" description="Basic and acidic residues" evidence="1">
    <location>
        <begin position="1"/>
        <end position="25"/>
    </location>
</feature>
<keyword evidence="3" id="KW-1185">Reference proteome</keyword>
<gene>
    <name evidence="2" type="ORF">MG293_011242</name>
</gene>